<dbReference type="Gene3D" id="3.40.1620.10">
    <property type="entry name" value="YefM-like domain"/>
    <property type="match status" value="1"/>
</dbReference>
<dbReference type="InterPro" id="IPR006442">
    <property type="entry name" value="Antitoxin_Phd/YefM"/>
</dbReference>
<dbReference type="EMBL" id="ANIK01000052">
    <property type="protein sequence ID" value="EMJ94451.1"/>
    <property type="molecule type" value="Genomic_DNA"/>
</dbReference>
<dbReference type="Pfam" id="PF02604">
    <property type="entry name" value="PhdYeFM_antitox"/>
    <property type="match status" value="1"/>
</dbReference>
<dbReference type="Proteomes" id="UP000011988">
    <property type="component" value="Unassembled WGS sequence"/>
</dbReference>
<comment type="caution">
    <text evidence="3">The sequence shown here is derived from an EMBL/GenBank/DDBJ whole genome shotgun (WGS) entry which is preliminary data.</text>
</comment>
<evidence type="ECO:0000256" key="2">
    <source>
        <dbReference type="RuleBase" id="RU362080"/>
    </source>
</evidence>
<proteinExistence type="inferred from homology"/>
<evidence type="ECO:0000313" key="4">
    <source>
        <dbReference type="Proteomes" id="UP000011988"/>
    </source>
</evidence>
<dbReference type="AlphaFoldDB" id="M6CVF9"/>
<dbReference type="InterPro" id="IPR036165">
    <property type="entry name" value="YefM-like_sf"/>
</dbReference>
<comment type="function">
    <text evidence="2">Antitoxin component of a type II toxin-antitoxin (TA) system.</text>
</comment>
<dbReference type="OrthoDB" id="332038at2"/>
<evidence type="ECO:0000313" key="3">
    <source>
        <dbReference type="EMBL" id="EMJ94451.1"/>
    </source>
</evidence>
<dbReference type="SUPFAM" id="SSF143120">
    <property type="entry name" value="YefM-like"/>
    <property type="match status" value="1"/>
</dbReference>
<name>M6CVF9_9LEPT</name>
<organism evidence="3 4">
    <name type="scientific">Leptospira alstonii serovar Sichuan str. 79601</name>
    <dbReference type="NCBI Taxonomy" id="1218565"/>
    <lineage>
        <taxon>Bacteria</taxon>
        <taxon>Pseudomonadati</taxon>
        <taxon>Spirochaetota</taxon>
        <taxon>Spirochaetia</taxon>
        <taxon>Leptospirales</taxon>
        <taxon>Leptospiraceae</taxon>
        <taxon>Leptospira</taxon>
    </lineage>
</organism>
<reference evidence="3 4" key="1">
    <citation type="submission" date="2013-01" db="EMBL/GenBank/DDBJ databases">
        <authorList>
            <person name="Harkins D.M."/>
            <person name="Durkin A.S."/>
            <person name="Brinkac L.M."/>
            <person name="Haft D.H."/>
            <person name="Selengut J.D."/>
            <person name="Sanka R."/>
            <person name="DePew J."/>
            <person name="Purushe J."/>
            <person name="Galloway R.L."/>
            <person name="Vinetz J.M."/>
            <person name="Sutton G.G."/>
            <person name="Nierman W.C."/>
            <person name="Fouts D.E."/>
        </authorList>
    </citation>
    <scope>NUCLEOTIDE SEQUENCE [LARGE SCALE GENOMIC DNA]</scope>
    <source>
        <strain evidence="3 4">79601</strain>
    </source>
</reference>
<accession>M6CVF9</accession>
<dbReference type="PANTHER" id="PTHR35377">
    <property type="entry name" value="ANTITOXIN VAPB49-RELATED-RELATED"/>
    <property type="match status" value="1"/>
</dbReference>
<gene>
    <name evidence="3" type="ORF">LEP1GSC194_2779</name>
</gene>
<protein>
    <recommendedName>
        <fullName evidence="2">Antitoxin</fullName>
    </recommendedName>
</protein>
<dbReference type="RefSeq" id="WP_020773747.1">
    <property type="nucleotide sequence ID" value="NZ_ANIK01000052.1"/>
</dbReference>
<evidence type="ECO:0000256" key="1">
    <source>
        <dbReference type="ARBA" id="ARBA00009981"/>
    </source>
</evidence>
<dbReference type="NCBIfam" id="TIGR01552">
    <property type="entry name" value="phd_fam"/>
    <property type="match status" value="1"/>
</dbReference>
<dbReference type="PANTHER" id="PTHR35377:SF8">
    <property type="entry name" value="ANTITOXIN VAPB22"/>
    <property type="match status" value="1"/>
</dbReference>
<sequence length="103" mass="12023">MKSVGLRDLKNNLSKYLHLVKAGETIVITEHEQVIAEIKKLSEFLNDLKKRSYIYLEEQHRIGKIKLAKRNKSQIDSIVKRYAEKMPKIDLGAIPKDSRTDRF</sequence>
<dbReference type="InterPro" id="IPR051416">
    <property type="entry name" value="phD-YefM_TA_antitoxins"/>
</dbReference>
<comment type="similarity">
    <text evidence="1 2">Belongs to the phD/YefM antitoxin family.</text>
</comment>